<dbReference type="InterPro" id="IPR046341">
    <property type="entry name" value="SET_dom_sf"/>
</dbReference>
<dbReference type="AlphaFoldDB" id="A0A1D9QML1"/>
<dbReference type="EMBL" id="CP017829">
    <property type="protein sequence ID" value="APA16175.1"/>
    <property type="molecule type" value="Genomic_DNA"/>
</dbReference>
<dbReference type="OrthoDB" id="441812at2759"/>
<dbReference type="GO" id="GO:0016279">
    <property type="term" value="F:protein-lysine N-methyltransferase activity"/>
    <property type="evidence" value="ECO:0007669"/>
    <property type="project" value="UniProtKB-ARBA"/>
</dbReference>
<dbReference type="VEuPathDB" id="FungiDB:sscle_16g109450"/>
<dbReference type="InterPro" id="IPR050600">
    <property type="entry name" value="SETD3_SETD6_MTase"/>
</dbReference>
<proteinExistence type="predicted"/>
<dbReference type="Gene3D" id="3.90.1410.10">
    <property type="entry name" value="set domain protein methyltransferase, domain 1"/>
    <property type="match status" value="1"/>
</dbReference>
<dbReference type="SUPFAM" id="SSF82199">
    <property type="entry name" value="SET domain"/>
    <property type="match status" value="1"/>
</dbReference>
<gene>
    <name evidence="1" type="ORF">sscle_16g109450</name>
</gene>
<reference evidence="2" key="1">
    <citation type="journal article" date="2017" name="Genome Biol. Evol.">
        <title>The complete genome sequence of the phytopathogenic fungus Sclerotinia sclerotiorum reveals insights into the genome architecture of broad host range pathogens.</title>
        <authorList>
            <person name="Derbyshire M."/>
            <person name="Denton-Giles M."/>
            <person name="Hegedus D."/>
            <person name="Seifbarghy S."/>
            <person name="Rollins J."/>
            <person name="van Kan J."/>
            <person name="Seidl M.F."/>
            <person name="Faino L."/>
            <person name="Mbengue M."/>
            <person name="Navaud O."/>
            <person name="Raffaele S."/>
            <person name="Hammond-Kosack K."/>
            <person name="Heard S."/>
            <person name="Oliver R."/>
        </authorList>
    </citation>
    <scope>NUCLEOTIDE SEQUENCE [LARGE SCALE GENOMIC DNA]</scope>
    <source>
        <strain evidence="2">ATCC 18683 / 1980 / Ss-1</strain>
    </source>
</reference>
<dbReference type="PANTHER" id="PTHR13271:SF76">
    <property type="entry name" value="SET DOMAIN-CONTAINING PROTEIN 8"/>
    <property type="match status" value="1"/>
</dbReference>
<protein>
    <submittedName>
        <fullName evidence="1">Uncharacterized protein</fullName>
    </submittedName>
</protein>
<sequence>MRITPLPLSALPLWCRSNNIEFLDTAVSSSKICLQGDNPSPPNGITTTRALTTVNTCDIPTVLDIPKDLVLGKDFLSEIEMVDHHFKQLRELVGGKSIRGDIMLFLLLQITIARNDTTLICTSCYQRQVTLKICSRPGRALECYGSEETESGKCHNCDGLEQECILSTAVQQPERAFNVGVRNPWSDYVRFLPQKVPSPTMWSDGERMLLKGTSLEDSIISKMAVLSREFEDLREKTIQIPWCHSCWWEDGGPFQPLLLSDWVRLDAWYRSRSLVLGNAGDVMVPVLDMANHSFQHNAFWKQASNGNAVLFLEQGIQLDAGSEVTINYGARSDAESLFNYGFIDEKIPFASLVLGVEPMVTDPLGTAKVAAFRKRPAIRIIGHSDGQTSWECPFLYFACLNEEDGLEFKTVQQVDGEHSLKVFWQGTDVTESTDQFETLISGHRLEDVFKLRAAELVRGRVELQIERLLASEEVMESWRNEMIDWETRRNALELQRIESIVLDALYGSIIEEISELSKTADVIQLLQSVHVDSDDLGPESNEEDDFS</sequence>
<evidence type="ECO:0000313" key="1">
    <source>
        <dbReference type="EMBL" id="APA16175.1"/>
    </source>
</evidence>
<organism evidence="1 2">
    <name type="scientific">Sclerotinia sclerotiorum (strain ATCC 18683 / 1980 / Ss-1)</name>
    <name type="common">White mold</name>
    <name type="synonym">Whetzelinia sclerotiorum</name>
    <dbReference type="NCBI Taxonomy" id="665079"/>
    <lineage>
        <taxon>Eukaryota</taxon>
        <taxon>Fungi</taxon>
        <taxon>Dikarya</taxon>
        <taxon>Ascomycota</taxon>
        <taxon>Pezizomycotina</taxon>
        <taxon>Leotiomycetes</taxon>
        <taxon>Helotiales</taxon>
        <taxon>Sclerotiniaceae</taxon>
        <taxon>Sclerotinia</taxon>
    </lineage>
</organism>
<dbReference type="Proteomes" id="UP000177798">
    <property type="component" value="Chromosome 16"/>
</dbReference>
<evidence type="ECO:0000313" key="2">
    <source>
        <dbReference type="Proteomes" id="UP000177798"/>
    </source>
</evidence>
<name>A0A1D9QML1_SCLS1</name>
<accession>A0A1D9QML1</accession>
<dbReference type="CDD" id="cd10527">
    <property type="entry name" value="SET_LSMT"/>
    <property type="match status" value="1"/>
</dbReference>
<dbReference type="PANTHER" id="PTHR13271">
    <property type="entry name" value="UNCHARACTERIZED PUTATIVE METHYLTRANSFERASE"/>
    <property type="match status" value="1"/>
</dbReference>